<dbReference type="EMBL" id="AP018365">
    <property type="protein sequence ID" value="BBB02173.1"/>
    <property type="molecule type" value="Genomic_DNA"/>
</dbReference>
<keyword evidence="6" id="KW-1185">Reference proteome</keyword>
<dbReference type="KEGG" id="arev:RVR_9921"/>
<keyword evidence="2" id="KW-0560">Oxidoreductase</keyword>
<dbReference type="InterPro" id="IPR036291">
    <property type="entry name" value="NAD(P)-bd_dom_sf"/>
</dbReference>
<evidence type="ECO:0000256" key="3">
    <source>
        <dbReference type="ARBA" id="ARBA00023027"/>
    </source>
</evidence>
<dbReference type="GO" id="GO:0016491">
    <property type="term" value="F:oxidoreductase activity"/>
    <property type="evidence" value="ECO:0007669"/>
    <property type="project" value="UniProtKB-KW"/>
</dbReference>
<organism evidence="5 6">
    <name type="scientific">Actinacidiphila reveromycinica</name>
    <dbReference type="NCBI Taxonomy" id="659352"/>
    <lineage>
        <taxon>Bacteria</taxon>
        <taxon>Bacillati</taxon>
        <taxon>Actinomycetota</taxon>
        <taxon>Actinomycetes</taxon>
        <taxon>Kitasatosporales</taxon>
        <taxon>Streptomycetaceae</taxon>
        <taxon>Actinacidiphila</taxon>
    </lineage>
</organism>
<dbReference type="InterPro" id="IPR001509">
    <property type="entry name" value="Epimerase_deHydtase"/>
</dbReference>
<reference evidence="5 6" key="1">
    <citation type="journal article" date="2010" name="J. Bacteriol.">
        <title>Biochemical characterization of a novel indole prenyltransferase from Streptomyces sp. SN-593.</title>
        <authorList>
            <person name="Takahashi S."/>
            <person name="Takagi H."/>
            <person name="Toyoda A."/>
            <person name="Uramoto M."/>
            <person name="Nogawa T."/>
            <person name="Ueki M."/>
            <person name="Sakaki Y."/>
            <person name="Osada H."/>
        </authorList>
    </citation>
    <scope>NUCLEOTIDE SEQUENCE [LARGE SCALE GENOMIC DNA]</scope>
    <source>
        <strain evidence="5 6">SN-593</strain>
    </source>
</reference>
<dbReference type="PANTHER" id="PTHR43103:SF5">
    <property type="entry name" value="4-EPIMERASE, PUTATIVE (AFU_ORTHOLOGUE AFUA_7G00360)-RELATED"/>
    <property type="match status" value="1"/>
</dbReference>
<evidence type="ECO:0000313" key="6">
    <source>
        <dbReference type="Proteomes" id="UP000595703"/>
    </source>
</evidence>
<name>A0A7U3V0M0_9ACTN</name>
<evidence type="ECO:0000256" key="2">
    <source>
        <dbReference type="ARBA" id="ARBA00023002"/>
    </source>
</evidence>
<protein>
    <submittedName>
        <fullName evidence="5">Putative NAD-dependent epimerase/dehydratase</fullName>
    </submittedName>
</protein>
<keyword evidence="3" id="KW-0520">NAD</keyword>
<gene>
    <name evidence="5" type="ORF">RVR_9921</name>
</gene>
<reference evidence="5 6" key="3">
    <citation type="journal article" date="2011" name="Nat. Chem. Biol.">
        <title>Reveromycin A biosynthesis uses RevG and RevJ for stereospecific spiroacetal formation.</title>
        <authorList>
            <person name="Takahashi S."/>
            <person name="Toyoda A."/>
            <person name="Sekiyama Y."/>
            <person name="Takagi H."/>
            <person name="Nogawa T."/>
            <person name="Uramoto M."/>
            <person name="Suzuki R."/>
            <person name="Koshino H."/>
            <person name="Kumano T."/>
            <person name="Panthee S."/>
            <person name="Dairi T."/>
            <person name="Ishikawa J."/>
            <person name="Ikeda H."/>
            <person name="Sakaki Y."/>
            <person name="Osada H."/>
        </authorList>
    </citation>
    <scope>NUCLEOTIDE SEQUENCE [LARGE SCALE GENOMIC DNA]</scope>
    <source>
        <strain evidence="5 6">SN-593</strain>
    </source>
</reference>
<evidence type="ECO:0000259" key="4">
    <source>
        <dbReference type="Pfam" id="PF01370"/>
    </source>
</evidence>
<comment type="similarity">
    <text evidence="1">Belongs to the NAD(P)-dependent epimerase/dehydratase family.</text>
</comment>
<evidence type="ECO:0000256" key="1">
    <source>
        <dbReference type="ARBA" id="ARBA00007637"/>
    </source>
</evidence>
<reference evidence="5 6" key="2">
    <citation type="journal article" date="2011" name="J. Antibiot.">
        <title>Furaquinocins I and J: novel polyketide isoprenoid hybrid compounds from Streptomyces reveromyceticus SN-593.</title>
        <authorList>
            <person name="Panthee S."/>
            <person name="Takahashi S."/>
            <person name="Takagi H."/>
            <person name="Nogawa T."/>
            <person name="Oowada E."/>
            <person name="Uramoto M."/>
            <person name="Osada H."/>
        </authorList>
    </citation>
    <scope>NUCLEOTIDE SEQUENCE [LARGE SCALE GENOMIC DNA]</scope>
    <source>
        <strain evidence="5 6">SN-593</strain>
    </source>
</reference>
<dbReference type="Pfam" id="PF01370">
    <property type="entry name" value="Epimerase"/>
    <property type="match status" value="1"/>
</dbReference>
<proteinExistence type="inferred from homology"/>
<dbReference type="SUPFAM" id="SSF51735">
    <property type="entry name" value="NAD(P)-binding Rossmann-fold domains"/>
    <property type="match status" value="1"/>
</dbReference>
<dbReference type="Gene3D" id="3.40.50.720">
    <property type="entry name" value="NAD(P)-binding Rossmann-like Domain"/>
    <property type="match status" value="1"/>
</dbReference>
<dbReference type="CDD" id="cd08946">
    <property type="entry name" value="SDR_e"/>
    <property type="match status" value="1"/>
</dbReference>
<dbReference type="PANTHER" id="PTHR43103">
    <property type="entry name" value="NUCLEOSIDE-DIPHOSPHATE-SUGAR EPIMERASE"/>
    <property type="match status" value="1"/>
</dbReference>
<feature type="domain" description="NAD-dependent epimerase/dehydratase" evidence="4">
    <location>
        <begin position="3"/>
        <end position="224"/>
    </location>
</feature>
<evidence type="ECO:0000313" key="5">
    <source>
        <dbReference type="EMBL" id="BBB02173.1"/>
    </source>
</evidence>
<reference evidence="5 6" key="4">
    <citation type="journal article" date="2020" name="Sci. Rep.">
        <title>beta-carboline chemical signals induce reveromycin production through a LuxR family regulator in Streptomyces sp. SN-593.</title>
        <authorList>
            <person name="Panthee S."/>
            <person name="Kito N."/>
            <person name="Hayashi T."/>
            <person name="Shimizu T."/>
            <person name="Ishikawa J."/>
            <person name="Hamamoto H."/>
            <person name="Osada H."/>
            <person name="Takahashi S."/>
        </authorList>
    </citation>
    <scope>NUCLEOTIDE SEQUENCE [LARGE SCALE GENOMIC DNA]</scope>
    <source>
        <strain evidence="5 6">SN-593</strain>
    </source>
</reference>
<dbReference type="RefSeq" id="WP_202238112.1">
    <property type="nucleotide sequence ID" value="NZ_AP018365.1"/>
</dbReference>
<dbReference type="AlphaFoldDB" id="A0A7U3V0M0"/>
<accession>A0A7U3V0M0</accession>
<dbReference type="Proteomes" id="UP000595703">
    <property type="component" value="Chromosome"/>
</dbReference>
<sequence length="278" mass="29315">MKVLVTGAGGLLGREVVAHLRESGHTVRAHDRTAPDPATTDEVAGGDLLDAAGPAALLDGVDAVVHAAALPSPYSAPHDEVFTNNVRASYLVLDAAGRAGVRRVVNVSSLCALGLAFSAHGVSPHRVPVTEDHPYIGDDVYGLSKYVGEAVAATTSRRYGTTVVSLRFPFLGTGERLRAHLADVHRDPGVESGALWGWLDTRDAARAIGAALTAPVEGHPVVNVTAPDTTALRPTAELLRRYHPAARVEAPLDGFAVPFDLTRSRDLLGFTARHTWRG</sequence>